<keyword evidence="5" id="KW-1185">Reference proteome</keyword>
<dbReference type="GO" id="GO:0005802">
    <property type="term" value="C:trans-Golgi network"/>
    <property type="evidence" value="ECO:0007669"/>
    <property type="project" value="TreeGrafter"/>
</dbReference>
<reference evidence="4" key="1">
    <citation type="submission" date="2024-03" db="EMBL/GenBank/DDBJ databases">
        <title>WGS assembly of Saponaria officinalis var. Norfolk2.</title>
        <authorList>
            <person name="Jenkins J."/>
            <person name="Shu S."/>
            <person name="Grimwood J."/>
            <person name="Barry K."/>
            <person name="Goodstein D."/>
            <person name="Schmutz J."/>
            <person name="Leebens-Mack J."/>
            <person name="Osbourn A."/>
        </authorList>
    </citation>
    <scope>NUCLEOTIDE SEQUENCE [LARGE SCALE GENOMIC DNA]</scope>
    <source>
        <strain evidence="4">JIC</strain>
    </source>
</reference>
<dbReference type="Proteomes" id="UP001443914">
    <property type="component" value="Unassembled WGS sequence"/>
</dbReference>
<dbReference type="GO" id="GO:0008168">
    <property type="term" value="F:methyltransferase activity"/>
    <property type="evidence" value="ECO:0007669"/>
    <property type="project" value="UniProtKB-UniRule"/>
</dbReference>
<comment type="subcellular location">
    <subcellularLocation>
        <location evidence="3">Membrane</location>
        <topology evidence="3">Single-pass type II membrane protein</topology>
    </subcellularLocation>
</comment>
<dbReference type="GO" id="GO:0005768">
    <property type="term" value="C:endosome"/>
    <property type="evidence" value="ECO:0007669"/>
    <property type="project" value="TreeGrafter"/>
</dbReference>
<evidence type="ECO:0000256" key="1">
    <source>
        <dbReference type="ARBA" id="ARBA00022603"/>
    </source>
</evidence>
<gene>
    <name evidence="4" type="ORF">RND81_13G119400</name>
</gene>
<protein>
    <recommendedName>
        <fullName evidence="3">Methyltransferase</fullName>
        <ecNumber evidence="3">2.1.1.-</ecNumber>
    </recommendedName>
</protein>
<dbReference type="EC" id="2.1.1.-" evidence="3"/>
<dbReference type="PANTHER" id="PTHR10108:SF1061">
    <property type="entry name" value="METHYLTRANSFERASE"/>
    <property type="match status" value="1"/>
</dbReference>
<evidence type="ECO:0000256" key="2">
    <source>
        <dbReference type="ARBA" id="ARBA00023180"/>
    </source>
</evidence>
<sequence length="68" mass="8003">MDHILRPEGSVIFRDQVDVLMRVKRLAGGMRWKTQMVDHEDRPLLREKVLFVVKQYWVACENNSTSSS</sequence>
<evidence type="ECO:0000313" key="5">
    <source>
        <dbReference type="Proteomes" id="UP001443914"/>
    </source>
</evidence>
<dbReference type="GO" id="GO:0016020">
    <property type="term" value="C:membrane"/>
    <property type="evidence" value="ECO:0007669"/>
    <property type="project" value="UniProtKB-SubCell"/>
</dbReference>
<dbReference type="Pfam" id="PF03141">
    <property type="entry name" value="Methyltransf_29"/>
    <property type="match status" value="1"/>
</dbReference>
<accession>A0AAW1GWP9</accession>
<dbReference type="PANTHER" id="PTHR10108">
    <property type="entry name" value="SAM-DEPENDENT METHYLTRANSFERASE"/>
    <property type="match status" value="1"/>
</dbReference>
<keyword evidence="3" id="KW-0735">Signal-anchor</keyword>
<evidence type="ECO:0000313" key="4">
    <source>
        <dbReference type="EMBL" id="KAK9669254.1"/>
    </source>
</evidence>
<dbReference type="GO" id="GO:0032259">
    <property type="term" value="P:methylation"/>
    <property type="evidence" value="ECO:0007669"/>
    <property type="project" value="UniProtKB-KW"/>
</dbReference>
<keyword evidence="3" id="KW-0808">Transferase</keyword>
<proteinExistence type="inferred from homology"/>
<comment type="caution">
    <text evidence="4">The sequence shown here is derived from an EMBL/GenBank/DDBJ whole genome shotgun (WGS) entry which is preliminary data.</text>
</comment>
<keyword evidence="1 3" id="KW-0489">Methyltransferase</keyword>
<evidence type="ECO:0000256" key="3">
    <source>
        <dbReference type="RuleBase" id="RU366043"/>
    </source>
</evidence>
<keyword evidence="2 3" id="KW-0325">Glycoprotein</keyword>
<dbReference type="InterPro" id="IPR004159">
    <property type="entry name" value="Put_SAM_MeTrfase"/>
</dbReference>
<name>A0AAW1GWP9_SAPOF</name>
<comment type="similarity">
    <text evidence="3">Belongs to the methyltransferase superfamily.</text>
</comment>
<dbReference type="AlphaFoldDB" id="A0AAW1GWP9"/>
<dbReference type="EMBL" id="JBDFQZ010000013">
    <property type="protein sequence ID" value="KAK9669254.1"/>
    <property type="molecule type" value="Genomic_DNA"/>
</dbReference>
<keyword evidence="3" id="KW-0812">Transmembrane</keyword>
<organism evidence="4 5">
    <name type="scientific">Saponaria officinalis</name>
    <name type="common">Common soapwort</name>
    <name type="synonym">Lychnis saponaria</name>
    <dbReference type="NCBI Taxonomy" id="3572"/>
    <lineage>
        <taxon>Eukaryota</taxon>
        <taxon>Viridiplantae</taxon>
        <taxon>Streptophyta</taxon>
        <taxon>Embryophyta</taxon>
        <taxon>Tracheophyta</taxon>
        <taxon>Spermatophyta</taxon>
        <taxon>Magnoliopsida</taxon>
        <taxon>eudicotyledons</taxon>
        <taxon>Gunneridae</taxon>
        <taxon>Pentapetalae</taxon>
        <taxon>Caryophyllales</taxon>
        <taxon>Caryophyllaceae</taxon>
        <taxon>Caryophylleae</taxon>
        <taxon>Saponaria</taxon>
    </lineage>
</organism>